<sequence>MTSGLPRFTAAFRAIGENIRLRRTAFWTGSVRWDSFKRTASFYEDRQLLGVGWSQVDNPAQTDEVMKHLHAHLPEWNGFRQRVFTYVQAEFDPIYGDLRVAEGARVYTEAEPLGQREYLEQIFEACPEGSYGYYAKSGLAPFKAVVGNFAAATIDQFFASQVHFLKQPMSPQVNDIMSTMETKYWDTREEAIDFIAGKVLGKAGRELGVATPQFLAELWRGKRVPDLPEGETLDQDQLAAIAGQLNDKITDLDLQAATAFAKSLYDQMTADNRLRVKE</sequence>
<dbReference type="EMBL" id="MKQR01000005">
    <property type="protein sequence ID" value="OLR95053.1"/>
    <property type="molecule type" value="Genomic_DNA"/>
</dbReference>
<organism evidence="1 2">
    <name type="scientific">Actinokineospora bangkokensis</name>
    <dbReference type="NCBI Taxonomy" id="1193682"/>
    <lineage>
        <taxon>Bacteria</taxon>
        <taxon>Bacillati</taxon>
        <taxon>Actinomycetota</taxon>
        <taxon>Actinomycetes</taxon>
        <taxon>Pseudonocardiales</taxon>
        <taxon>Pseudonocardiaceae</taxon>
        <taxon>Actinokineospora</taxon>
    </lineage>
</organism>
<dbReference type="Proteomes" id="UP000186040">
    <property type="component" value="Unassembled WGS sequence"/>
</dbReference>
<evidence type="ECO:0000313" key="1">
    <source>
        <dbReference type="EMBL" id="OLR95053.1"/>
    </source>
</evidence>
<dbReference type="STRING" id="1193682.BJP25_08870"/>
<gene>
    <name evidence="1" type="ORF">BJP25_08870</name>
</gene>
<accession>A0A1Q9LSR7</accession>
<dbReference type="RefSeq" id="WP_075973287.1">
    <property type="nucleotide sequence ID" value="NZ_MKQR01000005.1"/>
</dbReference>
<dbReference type="AlphaFoldDB" id="A0A1Q9LSR7"/>
<protein>
    <submittedName>
        <fullName evidence="1">Uncharacterized protein</fullName>
    </submittedName>
</protein>
<proteinExistence type="predicted"/>
<name>A0A1Q9LSR7_9PSEU</name>
<keyword evidence="2" id="KW-1185">Reference proteome</keyword>
<evidence type="ECO:0000313" key="2">
    <source>
        <dbReference type="Proteomes" id="UP000186040"/>
    </source>
</evidence>
<reference evidence="1 2" key="1">
    <citation type="submission" date="2016-10" db="EMBL/GenBank/DDBJ databases">
        <title>The Draft Genome Sequence of Actinokineospora bangkokensis 44EHWT reveals the biosynthetic pathway of antifungal compounds Thailandins with unusual extender unit butylmalonyl-CoA.</title>
        <authorList>
            <person name="Greule A."/>
            <person name="Intra B."/>
            <person name="Flemming S."/>
            <person name="Rommel M.G."/>
            <person name="Panbangred W."/>
            <person name="Bechthold A."/>
        </authorList>
    </citation>
    <scope>NUCLEOTIDE SEQUENCE [LARGE SCALE GENOMIC DNA]</scope>
    <source>
        <strain evidence="1 2">44EHW</strain>
    </source>
</reference>
<comment type="caution">
    <text evidence="1">The sequence shown here is derived from an EMBL/GenBank/DDBJ whole genome shotgun (WGS) entry which is preliminary data.</text>
</comment>